<reference evidence="2 3" key="1">
    <citation type="journal article" date="2021" name="Microorganisms">
        <title>Acidisoma silvae sp. nov. and Acidisomacellulosilytica sp. nov., Two Acidophilic Bacteria Isolated from Decaying Wood, Hydrolyzing Cellulose and Producing Poly-3-hydroxybutyrate.</title>
        <authorList>
            <person name="Mieszkin S."/>
            <person name="Pouder E."/>
            <person name="Uroz S."/>
            <person name="Simon-Colin C."/>
            <person name="Alain K."/>
        </authorList>
    </citation>
    <scope>NUCLEOTIDE SEQUENCE [LARGE SCALE GENOMIC DNA]</scope>
    <source>
        <strain evidence="2 3">HW T5.17</strain>
    </source>
</reference>
<protein>
    <submittedName>
        <fullName evidence="2">Helix-turn-helix domain-containing protein</fullName>
    </submittedName>
</protein>
<evidence type="ECO:0000313" key="2">
    <source>
        <dbReference type="EMBL" id="MCB8879571.1"/>
    </source>
</evidence>
<dbReference type="EMBL" id="JAESVA010000002">
    <property type="protein sequence ID" value="MCB8879571.1"/>
    <property type="molecule type" value="Genomic_DNA"/>
</dbReference>
<evidence type="ECO:0000313" key="3">
    <source>
        <dbReference type="Proteomes" id="UP000721844"/>
    </source>
</evidence>
<dbReference type="AlphaFoldDB" id="A0A964E2M5"/>
<dbReference type="SUPFAM" id="SSF47413">
    <property type="entry name" value="lambda repressor-like DNA-binding domains"/>
    <property type="match status" value="1"/>
</dbReference>
<accession>A0A964E2M5</accession>
<organism evidence="2 3">
    <name type="scientific">Acidisoma cellulosilyticum</name>
    <dbReference type="NCBI Taxonomy" id="2802395"/>
    <lineage>
        <taxon>Bacteria</taxon>
        <taxon>Pseudomonadati</taxon>
        <taxon>Pseudomonadota</taxon>
        <taxon>Alphaproteobacteria</taxon>
        <taxon>Acetobacterales</taxon>
        <taxon>Acidocellaceae</taxon>
        <taxon>Acidisoma</taxon>
    </lineage>
</organism>
<gene>
    <name evidence="2" type="ORF">ACELLULO517_04945</name>
</gene>
<dbReference type="Proteomes" id="UP000721844">
    <property type="component" value="Unassembled WGS sequence"/>
</dbReference>
<keyword evidence="3" id="KW-1185">Reference proteome</keyword>
<sequence length="263" mass="29290">MLDQGARSELADFLRLRRARLAPAAFGFPAGRTRRKPGLRREELAAAAGIGLTWYTALEQGKPIQVSAGFLDNLAGALQLSEAERTHLFALAQHRLPPLPTMPKPDEAAGRLQPVLQAIAAPAYLRNARFDVLGWNDANTAMFGNFAVFPPEERNLLRLIFTRDYHRRSMPDWEGDARALVARFRLNFGQAADAAIFQTLISDLNAVSADFRRLWAAHDVSDAGEGVTHLISPRHGERRFRHQVLLPEAMPDLRIIVFLPETA</sequence>
<dbReference type="InterPro" id="IPR001387">
    <property type="entry name" value="Cro/C1-type_HTH"/>
</dbReference>
<dbReference type="PANTHER" id="PTHR35010">
    <property type="entry name" value="BLL4672 PROTEIN-RELATED"/>
    <property type="match status" value="1"/>
</dbReference>
<dbReference type="Gene3D" id="3.30.450.180">
    <property type="match status" value="1"/>
</dbReference>
<comment type="caution">
    <text evidence="2">The sequence shown here is derived from an EMBL/GenBank/DDBJ whole genome shotgun (WGS) entry which is preliminary data.</text>
</comment>
<dbReference type="InterPro" id="IPR041413">
    <property type="entry name" value="MLTR_LBD"/>
</dbReference>
<proteinExistence type="predicted"/>
<dbReference type="SMART" id="SM00530">
    <property type="entry name" value="HTH_XRE"/>
    <property type="match status" value="1"/>
</dbReference>
<dbReference type="RefSeq" id="WP_227306204.1">
    <property type="nucleotide sequence ID" value="NZ_JAESVA010000002.1"/>
</dbReference>
<name>A0A964E2M5_9PROT</name>
<dbReference type="Pfam" id="PF17765">
    <property type="entry name" value="MLTR_LBD"/>
    <property type="match status" value="1"/>
</dbReference>
<dbReference type="Pfam" id="PF13560">
    <property type="entry name" value="HTH_31"/>
    <property type="match status" value="1"/>
</dbReference>
<feature type="domain" description="HTH cro/C1-type" evidence="1">
    <location>
        <begin position="15"/>
        <end position="85"/>
    </location>
</feature>
<dbReference type="InterPro" id="IPR010982">
    <property type="entry name" value="Lambda_DNA-bd_dom_sf"/>
</dbReference>
<dbReference type="GO" id="GO:0003677">
    <property type="term" value="F:DNA binding"/>
    <property type="evidence" value="ECO:0007669"/>
    <property type="project" value="InterPro"/>
</dbReference>
<dbReference type="PANTHER" id="PTHR35010:SF2">
    <property type="entry name" value="BLL4672 PROTEIN"/>
    <property type="match status" value="1"/>
</dbReference>
<dbReference type="Gene3D" id="1.10.260.40">
    <property type="entry name" value="lambda repressor-like DNA-binding domains"/>
    <property type="match status" value="1"/>
</dbReference>
<evidence type="ECO:0000259" key="1">
    <source>
        <dbReference type="SMART" id="SM00530"/>
    </source>
</evidence>
<dbReference type="CDD" id="cd00093">
    <property type="entry name" value="HTH_XRE"/>
    <property type="match status" value="1"/>
</dbReference>